<dbReference type="InterPro" id="IPR009014">
    <property type="entry name" value="Transketo_C/PFOR_II"/>
</dbReference>
<comment type="cofactor">
    <cofactor evidence="1 9">
        <name>thiamine diphosphate</name>
        <dbReference type="ChEBI" id="CHEBI:58937"/>
    </cofactor>
</comment>
<dbReference type="Pfam" id="PF17831">
    <property type="entry name" value="PDH_E1_M"/>
    <property type="match status" value="1"/>
</dbReference>
<dbReference type="InterPro" id="IPR029061">
    <property type="entry name" value="THDP-binding"/>
</dbReference>
<dbReference type="RefSeq" id="WP_184040537.1">
    <property type="nucleotide sequence ID" value="NZ_JACHHY010000017.1"/>
</dbReference>
<evidence type="ECO:0000256" key="9">
    <source>
        <dbReference type="PIRNR" id="PIRNR000156"/>
    </source>
</evidence>
<feature type="binding site" evidence="10">
    <location>
        <position position="260"/>
    </location>
    <ligand>
        <name>Mg(2+)</name>
        <dbReference type="ChEBI" id="CHEBI:18420"/>
    </ligand>
</feature>
<feature type="domain" description="Transketolase N-terminal" evidence="11">
    <location>
        <begin position="102"/>
        <end position="292"/>
    </location>
</feature>
<dbReference type="Proteomes" id="UP000575898">
    <property type="component" value="Unassembled WGS sequence"/>
</dbReference>
<keyword evidence="7 9" id="KW-0670">Pyruvate</keyword>
<dbReference type="Pfam" id="PF00456">
    <property type="entry name" value="Transketolase_N"/>
    <property type="match status" value="1"/>
</dbReference>
<evidence type="ECO:0000313" key="14">
    <source>
        <dbReference type="EMBL" id="MBB5019528.1"/>
    </source>
</evidence>
<evidence type="ECO:0000256" key="5">
    <source>
        <dbReference type="ARBA" id="ARBA00023002"/>
    </source>
</evidence>
<evidence type="ECO:0000259" key="12">
    <source>
        <dbReference type="Pfam" id="PF17831"/>
    </source>
</evidence>
<proteinExistence type="predicted"/>
<keyword evidence="5 9" id="KW-0560">Oxidoreductase</keyword>
<dbReference type="InterPro" id="IPR041621">
    <property type="entry name" value="PDH_E1_M"/>
</dbReference>
<dbReference type="PIRSF" id="PIRSF000156">
    <property type="entry name" value="Pyruvate_dh_E1"/>
    <property type="match status" value="1"/>
</dbReference>
<evidence type="ECO:0000313" key="15">
    <source>
        <dbReference type="Proteomes" id="UP000575898"/>
    </source>
</evidence>
<keyword evidence="6 9" id="KW-0786">Thiamine pyrophosphate</keyword>
<evidence type="ECO:0000256" key="4">
    <source>
        <dbReference type="ARBA" id="ARBA00017172"/>
    </source>
</evidence>
<reference evidence="14 15" key="1">
    <citation type="submission" date="2020-08" db="EMBL/GenBank/DDBJ databases">
        <title>Genomic Encyclopedia of Type Strains, Phase IV (KMG-IV): sequencing the most valuable type-strain genomes for metagenomic binning, comparative biology and taxonomic classification.</title>
        <authorList>
            <person name="Goeker M."/>
        </authorList>
    </citation>
    <scope>NUCLEOTIDE SEQUENCE [LARGE SCALE GENOMIC DNA]</scope>
    <source>
        <strain evidence="14 15">DSM 27165</strain>
    </source>
</reference>
<dbReference type="InterPro" id="IPR055152">
    <property type="entry name" value="Transketolase-like_C_2"/>
</dbReference>
<feature type="binding site" evidence="10">
    <location>
        <position position="228"/>
    </location>
    <ligand>
        <name>Mg(2+)</name>
        <dbReference type="ChEBI" id="CHEBI:18420"/>
    </ligand>
</feature>
<dbReference type="Gene3D" id="3.40.50.970">
    <property type="match status" value="2"/>
</dbReference>
<evidence type="ECO:0000256" key="3">
    <source>
        <dbReference type="ARBA" id="ARBA00012281"/>
    </source>
</evidence>
<dbReference type="InterPro" id="IPR005474">
    <property type="entry name" value="Transketolase_N"/>
</dbReference>
<dbReference type="EC" id="1.2.4.1" evidence="3 9"/>
<dbReference type="InterPro" id="IPR004660">
    <property type="entry name" value="PDH_E1"/>
</dbReference>
<dbReference type="Gene3D" id="3.40.50.920">
    <property type="match status" value="1"/>
</dbReference>
<feature type="domain" description="Pyruvate dehydrogenase E1 component middle" evidence="12">
    <location>
        <begin position="476"/>
        <end position="696"/>
    </location>
</feature>
<keyword evidence="10" id="KW-0460">Magnesium</keyword>
<dbReference type="FunFam" id="3.40.50.970:FF:000011">
    <property type="entry name" value="Pyruvate dehydrogenase E1 component"/>
    <property type="match status" value="1"/>
</dbReference>
<keyword evidence="10" id="KW-0479">Metal-binding</keyword>
<name>A0A840MLL3_9PROT</name>
<dbReference type="NCBIfam" id="TIGR00759">
    <property type="entry name" value="aceE"/>
    <property type="match status" value="1"/>
</dbReference>
<dbReference type="CDD" id="cd02017">
    <property type="entry name" value="TPP_E1_EcPDC_like"/>
    <property type="match status" value="1"/>
</dbReference>
<evidence type="ECO:0000256" key="6">
    <source>
        <dbReference type="ARBA" id="ARBA00023052"/>
    </source>
</evidence>
<feature type="domain" description="Transketolase-like C-terminal" evidence="13">
    <location>
        <begin position="709"/>
        <end position="841"/>
    </location>
</feature>
<gene>
    <name evidence="14" type="ORF">HNQ59_002830</name>
</gene>
<dbReference type="InterPro" id="IPR051157">
    <property type="entry name" value="PDH/Transketolase"/>
</dbReference>
<protein>
    <recommendedName>
        <fullName evidence="4 9">Pyruvate dehydrogenase E1 component</fullName>
        <ecNumber evidence="3 9">1.2.4.1</ecNumber>
    </recommendedName>
</protein>
<evidence type="ECO:0000256" key="7">
    <source>
        <dbReference type="ARBA" id="ARBA00023317"/>
    </source>
</evidence>
<dbReference type="FunFam" id="3.40.50.970:FF:000009">
    <property type="entry name" value="Pyruvate dehydrogenase E1 component"/>
    <property type="match status" value="1"/>
</dbReference>
<feature type="binding site" evidence="10">
    <location>
        <position position="258"/>
    </location>
    <ligand>
        <name>Mg(2+)</name>
        <dbReference type="ChEBI" id="CHEBI:18420"/>
    </ligand>
</feature>
<evidence type="ECO:0000259" key="11">
    <source>
        <dbReference type="Pfam" id="PF00456"/>
    </source>
</evidence>
<dbReference type="EMBL" id="JACHHY010000017">
    <property type="protein sequence ID" value="MBB5019528.1"/>
    <property type="molecule type" value="Genomic_DNA"/>
</dbReference>
<evidence type="ECO:0000259" key="13">
    <source>
        <dbReference type="Pfam" id="PF22613"/>
    </source>
</evidence>
<sequence length="884" mass="98762">MAELPPDIDPQETSEWLESLDAVIENEGEERAHFLIEKLIDEARQKGADIPYSANTQYVNTIPVGKEPAFPGDTTLEHKIRAYTRWNAMAMVVRANKNTNVGGHIASFASAATLYDVGYNHFWHAPSDNHGGDLIFVQGHSAPGVYSRAFLLGRLSEDQMDSYRQEVGGKGLSSYPHPWLMPDFWQFPTVSMGLGPLMAIYQARFMKYLQDRGLAQTDGRKVWAFCGDGEMDEPESLGAIGMAGREKLDNLVFVINCNLQRLDGPVRGNGKIIQELEGDFRGAGWNVIKLIWGTKWDALFARDKKGILAKRMMEVVDGEYQTLKSKDGAYVREHFFNTPELKALVKDWSDKDIWELNRGGHDPAKIHAAFKAATDCKGQPTVILAKTVKGYGMGHAGEAMNITHQQKKMDIDAIRQFRDRFDIPVPDDKLEEVPYVKFEEGSKELEYMRGHRMALGGYLPARRCKSHSLETPALSTFDSLLQASGEGREYSTTMAFVRILNTLLKDKAIGKYVVPIVPDESRTFGMEGMFRQFGIWSQVGQTYVPQDADQLMFYKESKNGQILQEGINEAGAMCDWIAAGTSYSTHGVPMIPFYIYYSMFGFQRVGDLAWAAGDMRTRGFLLGGTAGRTTLNGEGLQHEDGHSHLISGTIPNCISYDPTFGYEVAVIVQDGLRRMYAEQQDVYYYITLMNENYAHPAMPAGAEAGIIKGMYAFRKGGDASLRVQLLGSGTIFNEVIEAAALLKNDWGVEADLWSCPSFTELARDGMATERWNLLHPTDSPRESHVEQCLKGTQGPIIAATDYMRLYAEQIRAYVPGKYVVLGTDGFGRSDTREQLRHFFEVNRYFVTIAALKALADEGKLDRAKVLEAMVKYGLNADKPAPWTV</sequence>
<dbReference type="GO" id="GO:0000287">
    <property type="term" value="F:magnesium ion binding"/>
    <property type="evidence" value="ECO:0007669"/>
    <property type="project" value="UniProtKB-ARBA"/>
</dbReference>
<organism evidence="14 15">
    <name type="scientific">Chitinivorax tropicus</name>
    <dbReference type="NCBI Taxonomy" id="714531"/>
    <lineage>
        <taxon>Bacteria</taxon>
        <taxon>Pseudomonadati</taxon>
        <taxon>Pseudomonadota</taxon>
        <taxon>Betaproteobacteria</taxon>
        <taxon>Chitinivorax</taxon>
    </lineage>
</organism>
<comment type="catalytic activity">
    <reaction evidence="8 9">
        <text>N(6)-[(R)-lipoyl]-L-lysyl-[protein] + pyruvate + H(+) = N(6)-[(R)-S(8)-acetyldihydrolipoyl]-L-lysyl-[protein] + CO2</text>
        <dbReference type="Rhea" id="RHEA:19189"/>
        <dbReference type="Rhea" id="RHEA-COMP:10474"/>
        <dbReference type="Rhea" id="RHEA-COMP:10478"/>
        <dbReference type="ChEBI" id="CHEBI:15361"/>
        <dbReference type="ChEBI" id="CHEBI:15378"/>
        <dbReference type="ChEBI" id="CHEBI:16526"/>
        <dbReference type="ChEBI" id="CHEBI:83099"/>
        <dbReference type="ChEBI" id="CHEBI:83111"/>
        <dbReference type="EC" id="1.2.4.1"/>
    </reaction>
</comment>
<keyword evidence="15" id="KW-1185">Reference proteome</keyword>
<dbReference type="SUPFAM" id="SSF52922">
    <property type="entry name" value="TK C-terminal domain-like"/>
    <property type="match status" value="1"/>
</dbReference>
<comment type="cofactor">
    <cofactor evidence="10">
        <name>Mg(2+)</name>
        <dbReference type="ChEBI" id="CHEBI:18420"/>
    </cofactor>
</comment>
<dbReference type="SUPFAM" id="SSF52518">
    <property type="entry name" value="Thiamin diphosphate-binding fold (THDP-binding)"/>
    <property type="match status" value="2"/>
</dbReference>
<comment type="function">
    <text evidence="2 9">Component of the pyruvate dehydrogenase (PDH) complex, that catalyzes the overall conversion of pyruvate to acetyl-CoA and CO(2).</text>
</comment>
<comment type="caution">
    <text evidence="14">The sequence shown here is derived from an EMBL/GenBank/DDBJ whole genome shotgun (WGS) entry which is preliminary data.</text>
</comment>
<dbReference type="AlphaFoldDB" id="A0A840MLL3"/>
<evidence type="ECO:0000256" key="2">
    <source>
        <dbReference type="ARBA" id="ARBA00003157"/>
    </source>
</evidence>
<evidence type="ECO:0000256" key="10">
    <source>
        <dbReference type="PIRSR" id="PIRSR000156-1"/>
    </source>
</evidence>
<dbReference type="Pfam" id="PF22613">
    <property type="entry name" value="Transketolase_C_1"/>
    <property type="match status" value="1"/>
</dbReference>
<dbReference type="PANTHER" id="PTHR43825:SF3">
    <property type="entry name" value="PYRUVATE DEHYDROGENASE E1 COMPONENT"/>
    <property type="match status" value="1"/>
</dbReference>
<accession>A0A840MLL3</accession>
<dbReference type="PANTHER" id="PTHR43825">
    <property type="entry name" value="PYRUVATE DEHYDROGENASE E1 COMPONENT"/>
    <property type="match status" value="1"/>
</dbReference>
<evidence type="ECO:0000256" key="8">
    <source>
        <dbReference type="ARBA" id="ARBA00051231"/>
    </source>
</evidence>
<evidence type="ECO:0000256" key="1">
    <source>
        <dbReference type="ARBA" id="ARBA00001964"/>
    </source>
</evidence>
<dbReference type="GO" id="GO:0004739">
    <property type="term" value="F:pyruvate dehydrogenase (acetyl-transferring) activity"/>
    <property type="evidence" value="ECO:0007669"/>
    <property type="project" value="UniProtKB-EC"/>
</dbReference>
<dbReference type="InterPro" id="IPR035807">
    <property type="entry name" value="PDC_E1_N"/>
</dbReference>